<feature type="region of interest" description="Disordered" evidence="3">
    <location>
        <begin position="712"/>
        <end position="769"/>
    </location>
</feature>
<proteinExistence type="predicted"/>
<reference evidence="6 7" key="1">
    <citation type="submission" date="2024-01" db="EMBL/GenBank/DDBJ databases">
        <authorList>
            <person name="Allen C."/>
            <person name="Tagirdzhanova G."/>
        </authorList>
    </citation>
    <scope>NUCLEOTIDE SEQUENCE [LARGE SCALE GENOMIC DNA]</scope>
</reference>
<keyword evidence="4" id="KW-0472">Membrane</keyword>
<keyword evidence="2" id="KW-0677">Repeat</keyword>
<name>A0ABP0CPC1_9PEZI</name>
<feature type="compositionally biased region" description="Low complexity" evidence="3">
    <location>
        <begin position="832"/>
        <end position="844"/>
    </location>
</feature>
<evidence type="ECO:0000256" key="1">
    <source>
        <dbReference type="ARBA" id="ARBA00022441"/>
    </source>
</evidence>
<feature type="transmembrane region" description="Helical" evidence="4">
    <location>
        <begin position="532"/>
        <end position="556"/>
    </location>
</feature>
<protein>
    <recommendedName>
        <fullName evidence="8">Kelch repeat protein</fullName>
    </recommendedName>
</protein>
<accession>A0ABP0CPC1</accession>
<evidence type="ECO:0000256" key="4">
    <source>
        <dbReference type="SAM" id="Phobius"/>
    </source>
</evidence>
<keyword evidence="1" id="KW-0880">Kelch repeat</keyword>
<organism evidence="6 7">
    <name type="scientific">Sporothrix eucalyptigena</name>
    <dbReference type="NCBI Taxonomy" id="1812306"/>
    <lineage>
        <taxon>Eukaryota</taxon>
        <taxon>Fungi</taxon>
        <taxon>Dikarya</taxon>
        <taxon>Ascomycota</taxon>
        <taxon>Pezizomycotina</taxon>
        <taxon>Sordariomycetes</taxon>
        <taxon>Sordariomycetidae</taxon>
        <taxon>Ophiostomatales</taxon>
        <taxon>Ophiostomataceae</taxon>
        <taxon>Sporothrix</taxon>
    </lineage>
</organism>
<feature type="region of interest" description="Disordered" evidence="3">
    <location>
        <begin position="566"/>
        <end position="596"/>
    </location>
</feature>
<dbReference type="Proteomes" id="UP001642482">
    <property type="component" value="Unassembled WGS sequence"/>
</dbReference>
<dbReference type="SUPFAM" id="SSF50965">
    <property type="entry name" value="Galactose oxidase, central domain"/>
    <property type="match status" value="1"/>
</dbReference>
<feature type="compositionally biased region" description="Polar residues" evidence="3">
    <location>
        <begin position="864"/>
        <end position="880"/>
    </location>
</feature>
<evidence type="ECO:0000256" key="2">
    <source>
        <dbReference type="ARBA" id="ARBA00022737"/>
    </source>
</evidence>
<comment type="caution">
    <text evidence="6">The sequence shown here is derived from an EMBL/GenBank/DDBJ whole genome shotgun (WGS) entry which is preliminary data.</text>
</comment>
<feature type="compositionally biased region" description="Low complexity" evidence="3">
    <location>
        <begin position="886"/>
        <end position="899"/>
    </location>
</feature>
<feature type="compositionally biased region" description="Polar residues" evidence="3">
    <location>
        <begin position="715"/>
        <end position="735"/>
    </location>
</feature>
<feature type="signal peptide" evidence="5">
    <location>
        <begin position="1"/>
        <end position="22"/>
    </location>
</feature>
<dbReference type="InterPro" id="IPR011043">
    <property type="entry name" value="Gal_Oxase/kelch_b-propeller"/>
</dbReference>
<evidence type="ECO:0000313" key="6">
    <source>
        <dbReference type="EMBL" id="CAK7233673.1"/>
    </source>
</evidence>
<feature type="compositionally biased region" description="Basic and acidic residues" evidence="3">
    <location>
        <begin position="951"/>
        <end position="961"/>
    </location>
</feature>
<keyword evidence="4" id="KW-0812">Transmembrane</keyword>
<dbReference type="CDD" id="cd12087">
    <property type="entry name" value="TM_EGFR-like"/>
    <property type="match status" value="1"/>
</dbReference>
<dbReference type="InterPro" id="IPR015915">
    <property type="entry name" value="Kelch-typ_b-propeller"/>
</dbReference>
<dbReference type="PANTHER" id="PTHR46228">
    <property type="entry name" value="KELCH DOMAIN-CONTAINING PROTEIN"/>
    <property type="match status" value="1"/>
</dbReference>
<dbReference type="EMBL" id="CAWUHD010000124">
    <property type="protein sequence ID" value="CAK7233673.1"/>
    <property type="molecule type" value="Genomic_DNA"/>
</dbReference>
<evidence type="ECO:0000313" key="7">
    <source>
        <dbReference type="Proteomes" id="UP001642482"/>
    </source>
</evidence>
<feature type="compositionally biased region" description="Low complexity" evidence="3">
    <location>
        <begin position="754"/>
        <end position="767"/>
    </location>
</feature>
<gene>
    <name evidence="6" type="ORF">SEUCBS140593_008681</name>
</gene>
<keyword evidence="4" id="KW-1133">Transmembrane helix</keyword>
<feature type="compositionally biased region" description="Low complexity" evidence="3">
    <location>
        <begin position="917"/>
        <end position="936"/>
    </location>
</feature>
<evidence type="ECO:0008006" key="8">
    <source>
        <dbReference type="Google" id="ProtNLM"/>
    </source>
</evidence>
<feature type="region of interest" description="Disordered" evidence="3">
    <location>
        <begin position="864"/>
        <end position="961"/>
    </location>
</feature>
<evidence type="ECO:0000256" key="5">
    <source>
        <dbReference type="SAM" id="SignalP"/>
    </source>
</evidence>
<feature type="region of interest" description="Disordered" evidence="3">
    <location>
        <begin position="800"/>
        <end position="844"/>
    </location>
</feature>
<dbReference type="PANTHER" id="PTHR46228:SF2">
    <property type="entry name" value="KELCH REPEAT PROTEIN (AFU_ORTHOLOGUE AFUA_4G14350)"/>
    <property type="match status" value="1"/>
</dbReference>
<dbReference type="Gene3D" id="2.120.10.80">
    <property type="entry name" value="Kelch-type beta propeller"/>
    <property type="match status" value="1"/>
</dbReference>
<keyword evidence="7" id="KW-1185">Reference proteome</keyword>
<sequence>MLPSPLIRIAVATAGLLTTASAQTSGWIPGQINASMCYWEQPRAAVVRDTLYIDGGNLWWLPGMNDSSYGPLSDDANPLGIVWTLNFSVPFSTADNVTADMNMLYKVAAGSNANNVAPNYLDGAMLANDDEWFLYGGLLAPTDQYALPGANAAQLYQQYQYGAEKPAFRPGFINVDLPTNMTRYLAYGGAANAPSENKAWYFSGLHAPSFGPIYTVTGNDSTTAINVSNTLITVDMATQNSETWTNTTLDPSVSGRANPELVWVPVGAQGILVAIGGVIDPEWVTVTATSENVAASEASSPAFLTTIDVYDVASKKWYKQPTSGGSSLGQRARACAVVATAQDASSFNIYYYGGFDGINVGDTFNDDVWVLSLPSFTWTQVYTSNDASTHGRAGHKCVTPYPDQMFVVGGYTTQAGNGIGCLGGGVVQLFNLSSASWMESYTPTKWSDYVVPDAVVKVIGGSGTGGATATAPAASGGWVATGLKSVFATAYPTSKLTHYYPYPLNTTGDSTANNTNPDAPASSSSGHHTPAFVAPLVGVLGGLIVVTAAAVGIFVYRRRHIVMYGSSGAGGSGGRRSSRGTGPVGGSGHPGTESVATYDTGRNFVFSWLRAQPSVKHASTPATSSYDDPHSNGYTGGTRIHSYGPNSTSTPISPEMEQLQMANAAAAAAGQVAPGQQGYVYGQQPAVAPAVEADNTYISEMIADTKYRAELPGSELSSTDAASASTRLTRGTNGNYYYHGVPSSSAELESPLIQPQQVQQQQYQQQQPAVINRADSPSLGQQPQFPAPTVPVAAVAASSVAASAPSPRFRESGVSDLSETDRRHLRQGSEGGQSTTSGVSSSVVGSNAGGGSYFHLNRGDASGTVSPLGSQFPASISGHQPQPIPEAEVGAEAAAEAAAQPTPLSPEDVQPTPPPQHQHQLPPLQSPSQTSLPTPGSGTGGDSPGQLRRSVFRESEADLRE</sequence>
<evidence type="ECO:0000256" key="3">
    <source>
        <dbReference type="SAM" id="MobiDB-lite"/>
    </source>
</evidence>
<keyword evidence="5" id="KW-0732">Signal</keyword>
<feature type="chain" id="PRO_5046889287" description="Kelch repeat protein" evidence="5">
    <location>
        <begin position="23"/>
        <end position="961"/>
    </location>
</feature>